<evidence type="ECO:0000256" key="1">
    <source>
        <dbReference type="SAM" id="Phobius"/>
    </source>
</evidence>
<evidence type="ECO:0000313" key="3">
    <source>
        <dbReference type="EMBL" id="KAK2156745.1"/>
    </source>
</evidence>
<dbReference type="SUPFAM" id="SSF64268">
    <property type="entry name" value="PX domain"/>
    <property type="match status" value="1"/>
</dbReference>
<organism evidence="3 4">
    <name type="scientific">Paralvinella palmiformis</name>
    <dbReference type="NCBI Taxonomy" id="53620"/>
    <lineage>
        <taxon>Eukaryota</taxon>
        <taxon>Metazoa</taxon>
        <taxon>Spiralia</taxon>
        <taxon>Lophotrochozoa</taxon>
        <taxon>Annelida</taxon>
        <taxon>Polychaeta</taxon>
        <taxon>Sedentaria</taxon>
        <taxon>Canalipalpata</taxon>
        <taxon>Terebellida</taxon>
        <taxon>Terebelliformia</taxon>
        <taxon>Alvinellidae</taxon>
        <taxon>Paralvinella</taxon>
    </lineage>
</organism>
<protein>
    <recommendedName>
        <fullName evidence="2">PX domain-containing protein</fullName>
    </recommendedName>
</protein>
<keyword evidence="4" id="KW-1185">Reference proteome</keyword>
<dbReference type="InterPro" id="IPR001683">
    <property type="entry name" value="PX_dom"/>
</dbReference>
<dbReference type="PANTHER" id="PTHR14431">
    <property type="entry name" value="HCLS1-BINDING PROTEIN 3"/>
    <property type="match status" value="1"/>
</dbReference>
<feature type="domain" description="PX" evidence="2">
    <location>
        <begin position="1"/>
        <end position="170"/>
    </location>
</feature>
<dbReference type="PROSITE" id="PS50195">
    <property type="entry name" value="PX"/>
    <property type="match status" value="1"/>
</dbReference>
<keyword evidence="1" id="KW-1133">Transmembrane helix</keyword>
<reference evidence="3" key="1">
    <citation type="journal article" date="2023" name="Mol. Biol. Evol.">
        <title>Third-Generation Sequencing Reveals the Adaptive Role of the Epigenome in Three Deep-Sea Polychaetes.</title>
        <authorList>
            <person name="Perez M."/>
            <person name="Aroh O."/>
            <person name="Sun Y."/>
            <person name="Lan Y."/>
            <person name="Juniper S.K."/>
            <person name="Young C.R."/>
            <person name="Angers B."/>
            <person name="Qian P.Y."/>
        </authorList>
    </citation>
    <scope>NUCLEOTIDE SEQUENCE</scope>
    <source>
        <strain evidence="3">P08H-3</strain>
    </source>
</reference>
<dbReference type="InterPro" id="IPR039701">
    <property type="entry name" value="HS1BP3"/>
</dbReference>
<keyword evidence="1" id="KW-0812">Transmembrane</keyword>
<sequence>MTKELFYLIKLVFYLFLIYFRINAILETLLTMPNVTVTIRELKNFDTGLDLAIPHHTEKHGLLKNTVTCNVVAVSNLRCFKGSQHNNTDVVQFMVLREHEDFGNFRKKLMVQFPGTNFPPLPKTLFSLVEGSVKDQVMSLEKFLKFVAATKKLAISSETIEFLGFSGSCANKVKSKIKTDDLFEERYTEAKLFADQDYGDKVIKADELVIFSGTDVPKMKQLSLTSHDKDDEDLFAIDNNLGDLCLEVSKSTTHDPAHCTTVSTTVSAARPILPPKPKASKPDIPPKPAIASTCSKKTVSAELIQDANIIQKELGAGDILRYIEDNQKESEDLDLFS</sequence>
<evidence type="ECO:0000259" key="2">
    <source>
        <dbReference type="PROSITE" id="PS50195"/>
    </source>
</evidence>
<dbReference type="PANTHER" id="PTHR14431:SF1">
    <property type="entry name" value="HCLS1-BINDING PROTEIN 3"/>
    <property type="match status" value="1"/>
</dbReference>
<proteinExistence type="predicted"/>
<dbReference type="Pfam" id="PF00787">
    <property type="entry name" value="PX"/>
    <property type="match status" value="1"/>
</dbReference>
<dbReference type="Proteomes" id="UP001208570">
    <property type="component" value="Unassembled WGS sequence"/>
</dbReference>
<keyword evidence="1" id="KW-0472">Membrane</keyword>
<accession>A0AAD9N4S3</accession>
<dbReference type="InterPro" id="IPR036871">
    <property type="entry name" value="PX_dom_sf"/>
</dbReference>
<evidence type="ECO:0000313" key="4">
    <source>
        <dbReference type="Proteomes" id="UP001208570"/>
    </source>
</evidence>
<dbReference type="EMBL" id="JAODUP010000206">
    <property type="protein sequence ID" value="KAK2156745.1"/>
    <property type="molecule type" value="Genomic_DNA"/>
</dbReference>
<dbReference type="Gene3D" id="3.30.1520.10">
    <property type="entry name" value="Phox-like domain"/>
    <property type="match status" value="1"/>
</dbReference>
<feature type="transmembrane region" description="Helical" evidence="1">
    <location>
        <begin position="7"/>
        <end position="26"/>
    </location>
</feature>
<dbReference type="AlphaFoldDB" id="A0AAD9N4S3"/>
<dbReference type="GO" id="GO:0035091">
    <property type="term" value="F:phosphatidylinositol binding"/>
    <property type="evidence" value="ECO:0007669"/>
    <property type="project" value="InterPro"/>
</dbReference>
<name>A0AAD9N4S3_9ANNE</name>
<comment type="caution">
    <text evidence="3">The sequence shown here is derived from an EMBL/GenBank/DDBJ whole genome shotgun (WGS) entry which is preliminary data.</text>
</comment>
<gene>
    <name evidence="3" type="ORF">LSH36_206g03027</name>
</gene>